<gene>
    <name evidence="1" type="ORF">SLEP1_g20334</name>
</gene>
<protein>
    <submittedName>
        <fullName evidence="1">Uncharacterized protein</fullName>
    </submittedName>
</protein>
<dbReference type="EMBL" id="BPVZ01000029">
    <property type="protein sequence ID" value="GKV08741.1"/>
    <property type="molecule type" value="Genomic_DNA"/>
</dbReference>
<proteinExistence type="predicted"/>
<accession>A0AAV5JCV4</accession>
<keyword evidence="2" id="KW-1185">Reference proteome</keyword>
<organism evidence="1 2">
    <name type="scientific">Rubroshorea leprosula</name>
    <dbReference type="NCBI Taxonomy" id="152421"/>
    <lineage>
        <taxon>Eukaryota</taxon>
        <taxon>Viridiplantae</taxon>
        <taxon>Streptophyta</taxon>
        <taxon>Embryophyta</taxon>
        <taxon>Tracheophyta</taxon>
        <taxon>Spermatophyta</taxon>
        <taxon>Magnoliopsida</taxon>
        <taxon>eudicotyledons</taxon>
        <taxon>Gunneridae</taxon>
        <taxon>Pentapetalae</taxon>
        <taxon>rosids</taxon>
        <taxon>malvids</taxon>
        <taxon>Malvales</taxon>
        <taxon>Dipterocarpaceae</taxon>
        <taxon>Rubroshorea</taxon>
    </lineage>
</organism>
<name>A0AAV5JCV4_9ROSI</name>
<reference evidence="1 2" key="1">
    <citation type="journal article" date="2021" name="Commun. Biol.">
        <title>The genome of Shorea leprosula (Dipterocarpaceae) highlights the ecological relevance of drought in aseasonal tropical rainforests.</title>
        <authorList>
            <person name="Ng K.K.S."/>
            <person name="Kobayashi M.J."/>
            <person name="Fawcett J.A."/>
            <person name="Hatakeyama M."/>
            <person name="Paape T."/>
            <person name="Ng C.H."/>
            <person name="Ang C.C."/>
            <person name="Tnah L.H."/>
            <person name="Lee C.T."/>
            <person name="Nishiyama T."/>
            <person name="Sese J."/>
            <person name="O'Brien M.J."/>
            <person name="Copetti D."/>
            <person name="Mohd Noor M.I."/>
            <person name="Ong R.C."/>
            <person name="Putra M."/>
            <person name="Sireger I.Z."/>
            <person name="Indrioko S."/>
            <person name="Kosugi Y."/>
            <person name="Izuno A."/>
            <person name="Isagi Y."/>
            <person name="Lee S.L."/>
            <person name="Shimizu K.K."/>
        </authorList>
    </citation>
    <scope>NUCLEOTIDE SEQUENCE [LARGE SCALE GENOMIC DNA]</scope>
    <source>
        <strain evidence="1">214</strain>
    </source>
</reference>
<evidence type="ECO:0000313" key="2">
    <source>
        <dbReference type="Proteomes" id="UP001054252"/>
    </source>
</evidence>
<sequence length="168" mass="18794">MALCSRPQTLALGTKKGVRFDPMVKIYCYKKVDENHEFDPNDWHCYTGFLSGGFYDGYNGGGGGGDGFSDGSFIGNRKQSSACRNRRFSNNSVLTPVSDLIQWREMKEEGKKQLIKNSNAYQESTSKESDLLCFTRRSNNANPLLNPVDGLWQWNLLKSVETLATGAM</sequence>
<dbReference type="AlphaFoldDB" id="A0AAV5JCV4"/>
<dbReference type="Proteomes" id="UP001054252">
    <property type="component" value="Unassembled WGS sequence"/>
</dbReference>
<evidence type="ECO:0000313" key="1">
    <source>
        <dbReference type="EMBL" id="GKV08741.1"/>
    </source>
</evidence>
<comment type="caution">
    <text evidence="1">The sequence shown here is derived from an EMBL/GenBank/DDBJ whole genome shotgun (WGS) entry which is preliminary data.</text>
</comment>